<dbReference type="InterPro" id="IPR026444">
    <property type="entry name" value="Secre_tail"/>
</dbReference>
<dbReference type="SUPFAM" id="SSF51445">
    <property type="entry name" value="(Trans)glycosidases"/>
    <property type="match status" value="1"/>
</dbReference>
<dbReference type="Pfam" id="PF00150">
    <property type="entry name" value="Cellulase"/>
    <property type="match status" value="1"/>
</dbReference>
<dbReference type="InterPro" id="IPR018087">
    <property type="entry name" value="Glyco_hydro_5_CS"/>
</dbReference>
<dbReference type="InterPro" id="IPR017853">
    <property type="entry name" value="GH"/>
</dbReference>
<dbReference type="Gene3D" id="2.60.120.260">
    <property type="entry name" value="Galactose-binding domain-like"/>
    <property type="match status" value="2"/>
</dbReference>
<dbReference type="InterPro" id="IPR008979">
    <property type="entry name" value="Galactose-bd-like_sf"/>
</dbReference>
<dbReference type="InterPro" id="IPR001547">
    <property type="entry name" value="Glyco_hydro_5"/>
</dbReference>
<dbReference type="PANTHER" id="PTHR34142">
    <property type="entry name" value="ENDO-BETA-1,4-GLUCANASE A"/>
    <property type="match status" value="1"/>
</dbReference>
<dbReference type="Gene3D" id="3.20.20.80">
    <property type="entry name" value="Glycosidases"/>
    <property type="match status" value="1"/>
</dbReference>
<reference evidence="5 6" key="1">
    <citation type="submission" date="2024-03" db="EMBL/GenBank/DDBJ databases">
        <title>Chitinophaga caseinilytica sp. nov., a casein hydrolysing bacterium isolated from forest soil.</title>
        <authorList>
            <person name="Lee D.S."/>
            <person name="Han D.M."/>
            <person name="Baek J.H."/>
            <person name="Choi D.G."/>
            <person name="Jeon J.H."/>
            <person name="Jeon C.O."/>
        </authorList>
    </citation>
    <scope>NUCLEOTIDE SEQUENCE [LARGE SCALE GENOMIC DNA]</scope>
    <source>
        <strain evidence="5 6">KACC 19118</strain>
    </source>
</reference>
<name>A0ABZ2Z9W7_9BACT</name>
<feature type="domain" description="F5/8 type C" evidence="4">
    <location>
        <begin position="549"/>
        <end position="690"/>
    </location>
</feature>
<proteinExistence type="predicted"/>
<organism evidence="5 6">
    <name type="scientific">Chitinophaga caseinilytica</name>
    <dbReference type="NCBI Taxonomy" id="2267521"/>
    <lineage>
        <taxon>Bacteria</taxon>
        <taxon>Pseudomonadati</taxon>
        <taxon>Bacteroidota</taxon>
        <taxon>Chitinophagia</taxon>
        <taxon>Chitinophagales</taxon>
        <taxon>Chitinophagaceae</taxon>
        <taxon>Chitinophaga</taxon>
    </lineage>
</organism>
<dbReference type="Pfam" id="PF17957">
    <property type="entry name" value="Big_7"/>
    <property type="match status" value="1"/>
</dbReference>
<evidence type="ECO:0000313" key="6">
    <source>
        <dbReference type="Proteomes" id="UP001449657"/>
    </source>
</evidence>
<evidence type="ECO:0000313" key="5">
    <source>
        <dbReference type="EMBL" id="WZN49051.1"/>
    </source>
</evidence>
<dbReference type="PANTHER" id="PTHR34142:SF1">
    <property type="entry name" value="GLYCOSIDE HYDROLASE FAMILY 5 DOMAIN-CONTAINING PROTEIN"/>
    <property type="match status" value="1"/>
</dbReference>
<feature type="chain" id="PRO_5047275377" evidence="3">
    <location>
        <begin position="25"/>
        <end position="792"/>
    </location>
</feature>
<dbReference type="PROSITE" id="PS00659">
    <property type="entry name" value="GLYCOSYL_HYDROL_F5"/>
    <property type="match status" value="1"/>
</dbReference>
<dbReference type="Gene3D" id="2.60.40.10">
    <property type="entry name" value="Immunoglobulins"/>
    <property type="match status" value="1"/>
</dbReference>
<dbReference type="RefSeq" id="WP_341843626.1">
    <property type="nucleotide sequence ID" value="NZ_CP149792.1"/>
</dbReference>
<evidence type="ECO:0000259" key="4">
    <source>
        <dbReference type="PROSITE" id="PS50022"/>
    </source>
</evidence>
<evidence type="ECO:0000256" key="3">
    <source>
        <dbReference type="SAM" id="SignalP"/>
    </source>
</evidence>
<dbReference type="InterPro" id="IPR035986">
    <property type="entry name" value="PKD_dom_sf"/>
</dbReference>
<evidence type="ECO:0000256" key="2">
    <source>
        <dbReference type="ARBA" id="ARBA00023295"/>
    </source>
</evidence>
<keyword evidence="3" id="KW-0732">Signal</keyword>
<dbReference type="SUPFAM" id="SSF49299">
    <property type="entry name" value="PKD domain"/>
    <property type="match status" value="1"/>
</dbReference>
<keyword evidence="2" id="KW-0326">Glycosidase</keyword>
<feature type="domain" description="F5/8 type C" evidence="4">
    <location>
        <begin position="328"/>
        <end position="468"/>
    </location>
</feature>
<accession>A0ABZ2Z9W7</accession>
<feature type="signal peptide" evidence="3">
    <location>
        <begin position="1"/>
        <end position="24"/>
    </location>
</feature>
<sequence>MKTHLTKLYALAAWLCLFILPASAQTPVSQNGQLQVIGLKLCNQYGNPIQLRGMSTHGIQWYGWGSCLTEASLDALAYDWGADVLRISLYVQDDGYETDPAGFTAQVNRLIEEATERGMYALVDWHQLTPGDPNFNLAMAKTFFTAIANQHKNKNNIIYDVCNEPNGVSWAKIKTYADQIIPVIRAIDSDAVVLVGTHAWASMGVSDGRSAQDIVSNPLNFSNIMYTFHFYAKDHQAQYLNELNWASDRLPVFVTEFGSQEATGDGPNDFTMTQQFIDLMRNKKISWCNWNYSDDFRSGAVWTTGTCSAGPWTTARLKPAGAWIRQRMLSPADDFPTGPTNPTCQPVSASADDGNVPANVLDGNLATRWSASGNPQWIQFCLADTVTVTGVKIAFYSGNTRTSNFDVQTSLNGSTWANAITNRNSSGTSTALETFTFTAQPAKYVRIVGHGNSVNAWNSYTEVQIMQQTNVPPTVSLTAPTNGATFTAPASITVSANAADSDGSISKVEFFQGATKIGESLTSPYSISWSNVAAGSYAITAKATDNGNTSTTSAGVSITVGAAPACLPVSASTDDGNVPANVLDNDLNTRWSASGNPQWIQFCLSTVQTVSGVQIAFYNGNVRTSNFDIQVSQNGTSWTNAATNLTSSGTSTQLETFSIAPQSAKYVRIVGHGNSVNAWNSYTEVKIVAGSGLQSIAAAKLPEGEAAAEPELIASPNPFTSRLNVQFVLRKAGQVRLILFDMNGKPVTVLQEGQLPAGRHNVSHACGELAPATYILQLQAGGRSLSKKVQKF</sequence>
<keyword evidence="1" id="KW-0378">Hydrolase</keyword>
<evidence type="ECO:0000256" key="1">
    <source>
        <dbReference type="ARBA" id="ARBA00022801"/>
    </source>
</evidence>
<dbReference type="EMBL" id="CP150096">
    <property type="protein sequence ID" value="WZN49051.1"/>
    <property type="molecule type" value="Genomic_DNA"/>
</dbReference>
<dbReference type="NCBIfam" id="TIGR04183">
    <property type="entry name" value="Por_Secre_tail"/>
    <property type="match status" value="1"/>
</dbReference>
<keyword evidence="6" id="KW-1185">Reference proteome</keyword>
<dbReference type="InterPro" id="IPR013783">
    <property type="entry name" value="Ig-like_fold"/>
</dbReference>
<dbReference type="Proteomes" id="UP001449657">
    <property type="component" value="Chromosome"/>
</dbReference>
<dbReference type="PROSITE" id="PS50022">
    <property type="entry name" value="FA58C_3"/>
    <property type="match status" value="2"/>
</dbReference>
<gene>
    <name evidence="5" type="ORF">WJU22_12810</name>
</gene>
<dbReference type="SUPFAM" id="SSF49785">
    <property type="entry name" value="Galactose-binding domain-like"/>
    <property type="match status" value="2"/>
</dbReference>
<dbReference type="Pfam" id="PF00754">
    <property type="entry name" value="F5_F8_type_C"/>
    <property type="match status" value="2"/>
</dbReference>
<dbReference type="InterPro" id="IPR000421">
    <property type="entry name" value="FA58C"/>
</dbReference>
<protein>
    <submittedName>
        <fullName evidence="5">Cellulase family glycosylhydrolase</fullName>
    </submittedName>
</protein>